<proteinExistence type="inferred from homology"/>
<keyword evidence="2" id="KW-0805">Transcription regulation</keyword>
<dbReference type="SUPFAM" id="SSF88946">
    <property type="entry name" value="Sigma2 domain of RNA polymerase sigma factors"/>
    <property type="match status" value="1"/>
</dbReference>
<dbReference type="InterPro" id="IPR013324">
    <property type="entry name" value="RNA_pol_sigma_r3/r4-like"/>
</dbReference>
<dbReference type="GO" id="GO:0016987">
    <property type="term" value="F:sigma factor activity"/>
    <property type="evidence" value="ECO:0007669"/>
    <property type="project" value="UniProtKB-KW"/>
</dbReference>
<evidence type="ECO:0000313" key="8">
    <source>
        <dbReference type="EMBL" id="CVI15820.1"/>
    </source>
</evidence>
<dbReference type="InterPro" id="IPR039425">
    <property type="entry name" value="RNA_pol_sigma-70-like"/>
</dbReference>
<dbReference type="PANTHER" id="PTHR43133:SF25">
    <property type="entry name" value="RNA POLYMERASE SIGMA FACTOR RFAY-RELATED"/>
    <property type="match status" value="1"/>
</dbReference>
<dbReference type="InterPro" id="IPR014284">
    <property type="entry name" value="RNA_pol_sigma-70_dom"/>
</dbReference>
<keyword evidence="3" id="KW-0731">Sigma factor</keyword>
<dbReference type="GO" id="GO:0006352">
    <property type="term" value="P:DNA-templated transcription initiation"/>
    <property type="evidence" value="ECO:0007669"/>
    <property type="project" value="InterPro"/>
</dbReference>
<dbReference type="Pfam" id="PF08281">
    <property type="entry name" value="Sigma70_r4_2"/>
    <property type="match status" value="1"/>
</dbReference>
<reference evidence="8 9" key="1">
    <citation type="submission" date="2016-01" db="EMBL/GenBank/DDBJ databases">
        <authorList>
            <person name="Regsiter A."/>
            <person name="william w."/>
        </authorList>
    </citation>
    <scope>NUCLEOTIDE SEQUENCE [LARGE SCALE GENOMIC DNA]</scope>
    <source>
        <strain evidence="8 9">B6</strain>
    </source>
</reference>
<organism evidence="8 9">
    <name type="scientific">Agrobacterium tumefaciens str. B6</name>
    <dbReference type="NCBI Taxonomy" id="1183423"/>
    <lineage>
        <taxon>Bacteria</taxon>
        <taxon>Pseudomonadati</taxon>
        <taxon>Pseudomonadota</taxon>
        <taxon>Alphaproteobacteria</taxon>
        <taxon>Hyphomicrobiales</taxon>
        <taxon>Rhizobiaceae</taxon>
        <taxon>Rhizobium/Agrobacterium group</taxon>
        <taxon>Agrobacterium</taxon>
        <taxon>Agrobacterium tumefaciens complex</taxon>
    </lineage>
</organism>
<name>A0A822UZU2_AGRTU</name>
<dbReference type="NCBIfam" id="TIGR02937">
    <property type="entry name" value="sigma70-ECF"/>
    <property type="match status" value="1"/>
</dbReference>
<gene>
    <name evidence="8" type="ORF">AGR4A_Cc190332</name>
</gene>
<dbReference type="AlphaFoldDB" id="A0A822UZU2"/>
<dbReference type="Proteomes" id="UP000192074">
    <property type="component" value="Unassembled WGS sequence"/>
</dbReference>
<evidence type="ECO:0000259" key="7">
    <source>
        <dbReference type="Pfam" id="PF22029"/>
    </source>
</evidence>
<evidence type="ECO:0000256" key="4">
    <source>
        <dbReference type="ARBA" id="ARBA00023163"/>
    </source>
</evidence>
<dbReference type="EMBL" id="FCNL01000011">
    <property type="protein sequence ID" value="CVI15820.1"/>
    <property type="molecule type" value="Genomic_DNA"/>
</dbReference>
<dbReference type="SUPFAM" id="SSF88659">
    <property type="entry name" value="Sigma3 and sigma4 domains of RNA polymerase sigma factors"/>
    <property type="match status" value="1"/>
</dbReference>
<accession>A0A822UZU2</accession>
<evidence type="ECO:0000313" key="9">
    <source>
        <dbReference type="Proteomes" id="UP000192074"/>
    </source>
</evidence>
<feature type="domain" description="RNA polymerase sigma factor 70 region 4 type 2" evidence="6">
    <location>
        <begin position="121"/>
        <end position="172"/>
    </location>
</feature>
<feature type="region of interest" description="Disordered" evidence="5">
    <location>
        <begin position="1"/>
        <end position="22"/>
    </location>
</feature>
<dbReference type="InterPro" id="IPR013249">
    <property type="entry name" value="RNA_pol_sigma70_r4_t2"/>
</dbReference>
<dbReference type="Gene3D" id="1.10.10.10">
    <property type="entry name" value="Winged helix-like DNA-binding domain superfamily/Winged helix DNA-binding domain"/>
    <property type="match status" value="1"/>
</dbReference>
<dbReference type="InterPro" id="IPR036388">
    <property type="entry name" value="WH-like_DNA-bd_sf"/>
</dbReference>
<evidence type="ECO:0000256" key="3">
    <source>
        <dbReference type="ARBA" id="ARBA00023082"/>
    </source>
</evidence>
<feature type="domain" description="PhyR sigma2" evidence="7">
    <location>
        <begin position="32"/>
        <end position="82"/>
    </location>
</feature>
<dbReference type="CDD" id="cd06171">
    <property type="entry name" value="Sigma70_r4"/>
    <property type="match status" value="1"/>
</dbReference>
<evidence type="ECO:0000259" key="6">
    <source>
        <dbReference type="Pfam" id="PF08281"/>
    </source>
</evidence>
<dbReference type="GO" id="GO:0003677">
    <property type="term" value="F:DNA binding"/>
    <property type="evidence" value="ECO:0007669"/>
    <property type="project" value="InterPro"/>
</dbReference>
<dbReference type="InterPro" id="IPR053866">
    <property type="entry name" value="PhyR_sigma2"/>
</dbReference>
<dbReference type="PANTHER" id="PTHR43133">
    <property type="entry name" value="RNA POLYMERASE ECF-TYPE SIGMA FACTO"/>
    <property type="match status" value="1"/>
</dbReference>
<evidence type="ECO:0000256" key="5">
    <source>
        <dbReference type="SAM" id="MobiDB-lite"/>
    </source>
</evidence>
<sequence length="188" mass="21108">MYGMPQNPDGMNGEKRGNHSPAAGSFETEMLALIPMLRRYSRSLSRSDADGEDLLQDCVEKALANQRQWRGTGLKTWAYTIMTNLYRNRHRAEKRHPSESLDGHETIAGAETLSDTLENDRLHGALALLSSDMRAVLMLVTVEGYSYQEAAETLSIPLGTVMSRLSRARETLRQHLAADNIIPLRRPR</sequence>
<dbReference type="InterPro" id="IPR013325">
    <property type="entry name" value="RNA_pol_sigma_r2"/>
</dbReference>
<comment type="similarity">
    <text evidence="1">Belongs to the sigma-70 factor family. ECF subfamily.</text>
</comment>
<protein>
    <submittedName>
        <fullName evidence="8">ECF family RNA polymerase sigma factor</fullName>
    </submittedName>
</protein>
<evidence type="ECO:0000256" key="2">
    <source>
        <dbReference type="ARBA" id="ARBA00023015"/>
    </source>
</evidence>
<dbReference type="Gene3D" id="1.10.1740.10">
    <property type="match status" value="1"/>
</dbReference>
<keyword evidence="4" id="KW-0804">Transcription</keyword>
<comment type="caution">
    <text evidence="8">The sequence shown here is derived from an EMBL/GenBank/DDBJ whole genome shotgun (WGS) entry which is preliminary data.</text>
</comment>
<evidence type="ECO:0000256" key="1">
    <source>
        <dbReference type="ARBA" id="ARBA00010641"/>
    </source>
</evidence>
<dbReference type="Pfam" id="PF22029">
    <property type="entry name" value="PhyR_sigma2"/>
    <property type="match status" value="1"/>
</dbReference>